<reference evidence="1 2" key="1">
    <citation type="journal article" date="2022" name="Plant J.">
        <title>Chromosome-level genome of Camellia lanceoleosa provides a valuable resource for understanding genome evolution and self-incompatibility.</title>
        <authorList>
            <person name="Gong W."/>
            <person name="Xiao S."/>
            <person name="Wang L."/>
            <person name="Liao Z."/>
            <person name="Chang Y."/>
            <person name="Mo W."/>
            <person name="Hu G."/>
            <person name="Li W."/>
            <person name="Zhao G."/>
            <person name="Zhu H."/>
            <person name="Hu X."/>
            <person name="Ji K."/>
            <person name="Xiang X."/>
            <person name="Song Q."/>
            <person name="Yuan D."/>
            <person name="Jin S."/>
            <person name="Zhang L."/>
        </authorList>
    </citation>
    <scope>NUCLEOTIDE SEQUENCE [LARGE SCALE GENOMIC DNA]</scope>
    <source>
        <strain evidence="1">SQ_2022a</strain>
    </source>
</reference>
<evidence type="ECO:0000313" key="2">
    <source>
        <dbReference type="Proteomes" id="UP001060215"/>
    </source>
</evidence>
<sequence>MEVGAFRRLFPLRFHEHHLLESIRSDARKLRKATDTTLALGAVVFTDGSALAKIGCTSDVFVYTMLAAIKMEVMTPTTESPDKGCIVIDFHIPPICSPIVRPGRPADVAPVISKYSGMINFKELSLVSGKAAWMAYLVMETFILFLQEIYCLDVDGALFDAALLAVVVAFSHSPLIPTFHLPLNFCLAMQIPIVSLNDDRRVVVSEEDGGKLKNELINKGKRQLKLKLYCINTTKSERTLESFE</sequence>
<name>A0ACC0G7J8_9ERIC</name>
<dbReference type="EMBL" id="CM045767">
    <property type="protein sequence ID" value="KAI7996337.1"/>
    <property type="molecule type" value="Genomic_DNA"/>
</dbReference>
<evidence type="ECO:0000313" key="1">
    <source>
        <dbReference type="EMBL" id="KAI7996337.1"/>
    </source>
</evidence>
<comment type="caution">
    <text evidence="1">The sequence shown here is derived from an EMBL/GenBank/DDBJ whole genome shotgun (WGS) entry which is preliminary data.</text>
</comment>
<accession>A0ACC0G7J8</accession>
<organism evidence="1 2">
    <name type="scientific">Camellia lanceoleosa</name>
    <dbReference type="NCBI Taxonomy" id="1840588"/>
    <lineage>
        <taxon>Eukaryota</taxon>
        <taxon>Viridiplantae</taxon>
        <taxon>Streptophyta</taxon>
        <taxon>Embryophyta</taxon>
        <taxon>Tracheophyta</taxon>
        <taxon>Spermatophyta</taxon>
        <taxon>Magnoliopsida</taxon>
        <taxon>eudicotyledons</taxon>
        <taxon>Gunneridae</taxon>
        <taxon>Pentapetalae</taxon>
        <taxon>asterids</taxon>
        <taxon>Ericales</taxon>
        <taxon>Theaceae</taxon>
        <taxon>Camellia</taxon>
    </lineage>
</organism>
<gene>
    <name evidence="1" type="ORF">LOK49_LG10G02904</name>
</gene>
<proteinExistence type="predicted"/>
<dbReference type="Proteomes" id="UP001060215">
    <property type="component" value="Chromosome 10"/>
</dbReference>
<keyword evidence="2" id="KW-1185">Reference proteome</keyword>
<protein>
    <submittedName>
        <fullName evidence="1">Exosome complex component RRP43</fullName>
    </submittedName>
</protein>